<gene>
    <name evidence="2" type="ORF">Cenrod_1476</name>
</gene>
<sequence>MSNAKFELLDSDLDPNGHVHCPNLLADLRLWSGHPKVSLDVSRTGQVRCPYCGTVYKLKAARRSSAKH</sequence>
<keyword evidence="3" id="KW-1185">Reference proteome</keyword>
<reference evidence="2 3" key="1">
    <citation type="journal article" date="2013" name="Genome Biol.">
        <title>Genomic analysis reveals key aspects of prokaryotic symbiosis in the phototrophic consortium "Chlorochromatium aggregatum".</title>
        <authorList>
            <person name="Liu Z."/>
            <person name="Muller J."/>
            <person name="Li T."/>
            <person name="Alvey R.M."/>
            <person name="Vogl K."/>
            <person name="Frigaard N.U."/>
            <person name="Rockwell N.C."/>
            <person name="Boyd E.S."/>
            <person name="Tomsho L.P."/>
            <person name="Schuster S.C."/>
            <person name="Henke P."/>
            <person name="Rohde M."/>
            <person name="Overmann J."/>
            <person name="Bryant D.A."/>
        </authorList>
    </citation>
    <scope>NUCLEOTIDE SEQUENCE [LARGE SCALE GENOMIC DNA]</scope>
    <source>
        <strain evidence="2">CR</strain>
    </source>
</reference>
<dbReference type="STRING" id="946483.Cenrod_1476"/>
<accession>U5N835</accession>
<dbReference type="Proteomes" id="UP000017184">
    <property type="component" value="Chromosome"/>
</dbReference>
<protein>
    <recommendedName>
        <fullName evidence="1">Zinc finger CHCC-type domain-containing protein</fullName>
    </recommendedName>
</protein>
<name>U5N835_9BURK</name>
<feature type="domain" description="Zinc finger CHCC-type" evidence="1">
    <location>
        <begin position="33"/>
        <end position="56"/>
    </location>
</feature>
<dbReference type="Gene3D" id="2.60.260.40">
    <property type="entry name" value="q5lls5 like domains"/>
    <property type="match status" value="1"/>
</dbReference>
<dbReference type="RefSeq" id="WP_022773133.1">
    <property type="nucleotide sequence ID" value="NC_022576.1"/>
</dbReference>
<dbReference type="PATRIC" id="fig|946483.4.peg.1492"/>
<evidence type="ECO:0000259" key="1">
    <source>
        <dbReference type="Pfam" id="PF10276"/>
    </source>
</evidence>
<proteinExistence type="predicted"/>
<evidence type="ECO:0000313" key="2">
    <source>
        <dbReference type="EMBL" id="AGX87562.1"/>
    </source>
</evidence>
<dbReference type="HOGENOM" id="CLU_083053_4_0_4"/>
<dbReference type="EMBL" id="CP004885">
    <property type="protein sequence ID" value="AGX87562.1"/>
    <property type="molecule type" value="Genomic_DNA"/>
</dbReference>
<dbReference type="Pfam" id="PF10276">
    <property type="entry name" value="zf-CHCC"/>
    <property type="match status" value="1"/>
</dbReference>
<dbReference type="OrthoDB" id="9806844at2"/>
<organism evidence="2 3">
    <name type="scientific">Candidatus Symbiobacter mobilis CR</name>
    <dbReference type="NCBI Taxonomy" id="946483"/>
    <lineage>
        <taxon>Bacteria</taxon>
        <taxon>Pseudomonadati</taxon>
        <taxon>Pseudomonadota</taxon>
        <taxon>Betaproteobacteria</taxon>
        <taxon>Burkholderiales</taxon>
        <taxon>Comamonadaceae</taxon>
    </lineage>
</organism>
<evidence type="ECO:0000313" key="3">
    <source>
        <dbReference type="Proteomes" id="UP000017184"/>
    </source>
</evidence>
<dbReference type="eggNOG" id="COG4391">
    <property type="taxonomic scope" value="Bacteria"/>
</dbReference>
<dbReference type="AlphaFoldDB" id="U5N835"/>
<dbReference type="KEGG" id="cbx:Cenrod_1476"/>
<dbReference type="InterPro" id="IPR019401">
    <property type="entry name" value="Znf_CHCC"/>
</dbReference>